<dbReference type="PANTHER" id="PTHR45774:SF3">
    <property type="entry name" value="BTB (POZ) DOMAIN-CONTAINING 2B-RELATED"/>
    <property type="match status" value="1"/>
</dbReference>
<evidence type="ECO:0000259" key="2">
    <source>
        <dbReference type="PROSITE" id="PS50097"/>
    </source>
</evidence>
<dbReference type="Gene3D" id="3.30.710.10">
    <property type="entry name" value="Potassium Channel Kv1.1, Chain A"/>
    <property type="match status" value="1"/>
</dbReference>
<dbReference type="PANTHER" id="PTHR45774">
    <property type="entry name" value="BTB/POZ DOMAIN-CONTAINING"/>
    <property type="match status" value="1"/>
</dbReference>
<dbReference type="SMART" id="SM00225">
    <property type="entry name" value="BTB"/>
    <property type="match status" value="1"/>
</dbReference>
<feature type="non-terminal residue" evidence="3">
    <location>
        <position position="306"/>
    </location>
</feature>
<dbReference type="Gene3D" id="1.25.40.420">
    <property type="match status" value="1"/>
</dbReference>
<feature type="region of interest" description="Disordered" evidence="1">
    <location>
        <begin position="1"/>
        <end position="33"/>
    </location>
</feature>
<feature type="domain" description="BTB" evidence="2">
    <location>
        <begin position="50"/>
        <end position="122"/>
    </location>
</feature>
<dbReference type="PROSITE" id="PS50097">
    <property type="entry name" value="BTB"/>
    <property type="match status" value="1"/>
</dbReference>
<proteinExistence type="predicted"/>
<keyword evidence="4" id="KW-1185">Reference proteome</keyword>
<evidence type="ECO:0000313" key="3">
    <source>
        <dbReference type="EMBL" id="CAL4152339.1"/>
    </source>
</evidence>
<feature type="compositionally biased region" description="Basic residues" evidence="1">
    <location>
        <begin position="1"/>
        <end position="12"/>
    </location>
</feature>
<protein>
    <recommendedName>
        <fullName evidence="2">BTB domain-containing protein</fullName>
    </recommendedName>
</protein>
<dbReference type="CDD" id="cd18186">
    <property type="entry name" value="BTB_POZ_ZBTB_KLHL-like"/>
    <property type="match status" value="1"/>
</dbReference>
<dbReference type="EMBL" id="CAXKWB010038778">
    <property type="protein sequence ID" value="CAL4152339.1"/>
    <property type="molecule type" value="Genomic_DNA"/>
</dbReference>
<dbReference type="Proteomes" id="UP001497623">
    <property type="component" value="Unassembled WGS sequence"/>
</dbReference>
<comment type="caution">
    <text evidence="3">The sequence shown here is derived from an EMBL/GenBank/DDBJ whole genome shotgun (WGS) entry which is preliminary data.</text>
</comment>
<evidence type="ECO:0000313" key="4">
    <source>
        <dbReference type="Proteomes" id="UP001497623"/>
    </source>
</evidence>
<dbReference type="Pfam" id="PF00651">
    <property type="entry name" value="BTB"/>
    <property type="match status" value="1"/>
</dbReference>
<organism evidence="3 4">
    <name type="scientific">Meganyctiphanes norvegica</name>
    <name type="common">Northern krill</name>
    <name type="synonym">Thysanopoda norvegica</name>
    <dbReference type="NCBI Taxonomy" id="48144"/>
    <lineage>
        <taxon>Eukaryota</taxon>
        <taxon>Metazoa</taxon>
        <taxon>Ecdysozoa</taxon>
        <taxon>Arthropoda</taxon>
        <taxon>Crustacea</taxon>
        <taxon>Multicrustacea</taxon>
        <taxon>Malacostraca</taxon>
        <taxon>Eumalacostraca</taxon>
        <taxon>Eucarida</taxon>
        <taxon>Euphausiacea</taxon>
        <taxon>Euphausiidae</taxon>
        <taxon>Meganyctiphanes</taxon>
    </lineage>
</organism>
<dbReference type="InterPro" id="IPR000210">
    <property type="entry name" value="BTB/POZ_dom"/>
</dbReference>
<feature type="compositionally biased region" description="Basic and acidic residues" evidence="1">
    <location>
        <begin position="13"/>
        <end position="29"/>
    </location>
</feature>
<dbReference type="InterPro" id="IPR011333">
    <property type="entry name" value="SKP1/BTB/POZ_sf"/>
</dbReference>
<dbReference type="SUPFAM" id="SSF54695">
    <property type="entry name" value="POZ domain"/>
    <property type="match status" value="1"/>
</dbReference>
<sequence>MNDIKKKKNKNHKHDDPNENKCKKPKLDHPPASNPAVQCLTQLMISKELSDLTIKMTGHNGNFKVHRLVLAMWSSVFKERLFGPKPVGDTIILGKEGDGPAHVEAFECFINYMYTGEAKLTSEKVAAYVYALAHNYIMNHLKTVCSQYLLIHLSAGNAPIILGAATETKDNPLIKRCATLIPESYYSSPKIGSLNNDSLEQLLKQDAPVSSELVIFQGILNWGRLHLKKQKKEISPTTLRQVLEPFLQHVRFLTMSLEEIVKNVVPEHILKDDEILSIQQNIANVPEVSLPSWVSTMRNKETLMKE</sequence>
<dbReference type="AlphaFoldDB" id="A0AAV2RYE3"/>
<accession>A0AAV2RYE3</accession>
<gene>
    <name evidence="3" type="ORF">MNOR_LOCUS30939</name>
</gene>
<name>A0AAV2RYE3_MEGNR</name>
<reference evidence="3 4" key="1">
    <citation type="submission" date="2024-05" db="EMBL/GenBank/DDBJ databases">
        <authorList>
            <person name="Wallberg A."/>
        </authorList>
    </citation>
    <scope>NUCLEOTIDE SEQUENCE [LARGE SCALE GENOMIC DNA]</scope>
</reference>
<evidence type="ECO:0000256" key="1">
    <source>
        <dbReference type="SAM" id="MobiDB-lite"/>
    </source>
</evidence>